<dbReference type="InterPro" id="IPR013094">
    <property type="entry name" value="AB_hydrolase_3"/>
</dbReference>
<dbReference type="GO" id="GO:0016787">
    <property type="term" value="F:hydrolase activity"/>
    <property type="evidence" value="ECO:0007669"/>
    <property type="project" value="UniProtKB-KW"/>
</dbReference>
<dbReference type="EMBL" id="KZ613964">
    <property type="protein sequence ID" value="PMD31092.1"/>
    <property type="molecule type" value="Genomic_DNA"/>
</dbReference>
<evidence type="ECO:0000313" key="6">
    <source>
        <dbReference type="Proteomes" id="UP000235786"/>
    </source>
</evidence>
<dbReference type="Pfam" id="PF07859">
    <property type="entry name" value="Abhydrolase_3"/>
    <property type="match status" value="1"/>
</dbReference>
<feature type="domain" description="Alpha/beta hydrolase fold-3" evidence="4">
    <location>
        <begin position="149"/>
        <end position="263"/>
    </location>
</feature>
<dbReference type="Gene3D" id="3.40.50.1820">
    <property type="entry name" value="alpha/beta hydrolase"/>
    <property type="match status" value="1"/>
</dbReference>
<proteinExistence type="inferred from homology"/>
<dbReference type="PANTHER" id="PTHR48081:SF19">
    <property type="entry name" value="AB HYDROLASE SUPERFAMILY PROTEIN C4A8.06C"/>
    <property type="match status" value="1"/>
</dbReference>
<gene>
    <name evidence="5" type="ORF">L207DRAFT_519742</name>
</gene>
<dbReference type="Proteomes" id="UP000235786">
    <property type="component" value="Unassembled WGS sequence"/>
</dbReference>
<name>A0A2J6QXV6_HYAVF</name>
<sequence>MGIDIVAASMIVGPAIGKTVLAAVKKPRKNLNSDKPQSDERAYRETLEAMRRIMQFTAACRVEDLQYITNAWIPHPLSCIVKDITIPDTFYPIAARHISENLGVDNLNRVGRTWWQWRRPGSVVRAEWVEMKSDYEERMRAGGESKKVMFYVHGGAYFFGGLGHAPQIQRHARKWLKGRVFAPRYRLAPQFPFPCAVQDVLSAYLYLLTIQEPNTIVIAGDSAGGGLCLALLLILRDQGLPLPAGASLISPWLDLTHSFPSITMPTEWDYVPAHGFHSKPSISWPPPTTDELRALNLPINPHSDPDLELEIDGQNVLLKDQFQMYVPNMWAQIPLVSGILAASLGGLCPLQVISGGGEVLRDEQIYFAHKAANPSSYPPSDEVLARNGDTYEDVTRYPPTGVQLLSFDNGVHAAPTLGHTRGAKFEYRAISQFAAWALAKAQGKEISGNGLLLSNEKVVTANQYVGKAGDPLPEFQDHMIRLHVDKDGKFYPMKPASELRACTFPKEELGFPKAEALKGWFKYRAESDIKYAAEKEKVRKQRQREAAIGYMRWPDGEVPPPSALAGRRVVGREVEKERERGRLGKGLLGAILGK</sequence>
<dbReference type="OrthoDB" id="2336090at2759"/>
<evidence type="ECO:0000259" key="4">
    <source>
        <dbReference type="Pfam" id="PF07859"/>
    </source>
</evidence>
<dbReference type="PROSITE" id="PS01174">
    <property type="entry name" value="LIPASE_GDXG_SER"/>
    <property type="match status" value="1"/>
</dbReference>
<dbReference type="STRING" id="1149755.A0A2J6QXV6"/>
<keyword evidence="6" id="KW-1185">Reference proteome</keyword>
<dbReference type="InterPro" id="IPR050300">
    <property type="entry name" value="GDXG_lipolytic_enzyme"/>
</dbReference>
<reference evidence="5 6" key="1">
    <citation type="submission" date="2016-04" db="EMBL/GenBank/DDBJ databases">
        <title>A degradative enzymes factory behind the ericoid mycorrhizal symbiosis.</title>
        <authorList>
            <consortium name="DOE Joint Genome Institute"/>
            <person name="Martino E."/>
            <person name="Morin E."/>
            <person name="Grelet G."/>
            <person name="Kuo A."/>
            <person name="Kohler A."/>
            <person name="Daghino S."/>
            <person name="Barry K."/>
            <person name="Choi C."/>
            <person name="Cichocki N."/>
            <person name="Clum A."/>
            <person name="Copeland A."/>
            <person name="Hainaut M."/>
            <person name="Haridas S."/>
            <person name="Labutti K."/>
            <person name="Lindquist E."/>
            <person name="Lipzen A."/>
            <person name="Khouja H.-R."/>
            <person name="Murat C."/>
            <person name="Ohm R."/>
            <person name="Olson A."/>
            <person name="Spatafora J."/>
            <person name="Veneault-Fourrey C."/>
            <person name="Henrissat B."/>
            <person name="Grigoriev I."/>
            <person name="Martin F."/>
            <person name="Perotto S."/>
        </authorList>
    </citation>
    <scope>NUCLEOTIDE SEQUENCE [LARGE SCALE GENOMIC DNA]</scope>
    <source>
        <strain evidence="5 6">F</strain>
    </source>
</reference>
<evidence type="ECO:0000256" key="3">
    <source>
        <dbReference type="PROSITE-ProRule" id="PRU10038"/>
    </source>
</evidence>
<organism evidence="5 6">
    <name type="scientific">Hyaloscypha variabilis (strain UAMH 11265 / GT02V1 / F)</name>
    <name type="common">Meliniomyces variabilis</name>
    <dbReference type="NCBI Taxonomy" id="1149755"/>
    <lineage>
        <taxon>Eukaryota</taxon>
        <taxon>Fungi</taxon>
        <taxon>Dikarya</taxon>
        <taxon>Ascomycota</taxon>
        <taxon>Pezizomycotina</taxon>
        <taxon>Leotiomycetes</taxon>
        <taxon>Helotiales</taxon>
        <taxon>Hyaloscyphaceae</taxon>
        <taxon>Hyaloscypha</taxon>
        <taxon>Hyaloscypha variabilis</taxon>
    </lineage>
</organism>
<feature type="non-terminal residue" evidence="5">
    <location>
        <position position="594"/>
    </location>
</feature>
<dbReference type="AlphaFoldDB" id="A0A2J6QXV6"/>
<protein>
    <submittedName>
        <fullName evidence="5">Alpha/beta-hydrolase</fullName>
    </submittedName>
</protein>
<dbReference type="SUPFAM" id="SSF53474">
    <property type="entry name" value="alpha/beta-Hydrolases"/>
    <property type="match status" value="1"/>
</dbReference>
<evidence type="ECO:0000256" key="1">
    <source>
        <dbReference type="ARBA" id="ARBA00010515"/>
    </source>
</evidence>
<comment type="similarity">
    <text evidence="1">Belongs to the 'GDXG' lipolytic enzyme family.</text>
</comment>
<accession>A0A2J6QXV6</accession>
<dbReference type="InterPro" id="IPR029058">
    <property type="entry name" value="AB_hydrolase_fold"/>
</dbReference>
<evidence type="ECO:0000313" key="5">
    <source>
        <dbReference type="EMBL" id="PMD31092.1"/>
    </source>
</evidence>
<feature type="active site" evidence="3">
    <location>
        <position position="222"/>
    </location>
</feature>
<dbReference type="InterPro" id="IPR033140">
    <property type="entry name" value="Lipase_GDXG_put_SER_AS"/>
</dbReference>
<dbReference type="PANTHER" id="PTHR48081">
    <property type="entry name" value="AB HYDROLASE SUPERFAMILY PROTEIN C4A8.06C"/>
    <property type="match status" value="1"/>
</dbReference>
<keyword evidence="2 5" id="KW-0378">Hydrolase</keyword>
<evidence type="ECO:0000256" key="2">
    <source>
        <dbReference type="ARBA" id="ARBA00022801"/>
    </source>
</evidence>